<evidence type="ECO:0008006" key="4">
    <source>
        <dbReference type="Google" id="ProtNLM"/>
    </source>
</evidence>
<accession>A0A6V2F1C7</accession>
<evidence type="ECO:0000313" key="3">
    <source>
        <dbReference type="EMBL" id="CAE4606710.1"/>
    </source>
</evidence>
<organism evidence="3">
    <name type="scientific">Ditylum brightwellii</name>
    <dbReference type="NCBI Taxonomy" id="49249"/>
    <lineage>
        <taxon>Eukaryota</taxon>
        <taxon>Sar</taxon>
        <taxon>Stramenopiles</taxon>
        <taxon>Ochrophyta</taxon>
        <taxon>Bacillariophyta</taxon>
        <taxon>Mediophyceae</taxon>
        <taxon>Lithodesmiophycidae</taxon>
        <taxon>Lithodesmiales</taxon>
        <taxon>Lithodesmiaceae</taxon>
        <taxon>Ditylum</taxon>
    </lineage>
</organism>
<feature type="transmembrane region" description="Helical" evidence="1">
    <location>
        <begin position="218"/>
        <end position="238"/>
    </location>
</feature>
<protein>
    <recommendedName>
        <fullName evidence="4">DUF4149 domain-containing protein</fullName>
    </recommendedName>
</protein>
<evidence type="ECO:0000256" key="2">
    <source>
        <dbReference type="SAM" id="SignalP"/>
    </source>
</evidence>
<feature type="signal peptide" evidence="2">
    <location>
        <begin position="1"/>
        <end position="22"/>
    </location>
</feature>
<proteinExistence type="predicted"/>
<gene>
    <name evidence="3" type="ORF">DBRI00130_LOCUS14666</name>
</gene>
<keyword evidence="1" id="KW-1133">Transmembrane helix</keyword>
<feature type="transmembrane region" description="Helical" evidence="1">
    <location>
        <begin position="167"/>
        <end position="186"/>
    </location>
</feature>
<feature type="chain" id="PRO_5030160891" description="DUF4149 domain-containing protein" evidence="2">
    <location>
        <begin position="23"/>
        <end position="251"/>
    </location>
</feature>
<feature type="transmembrane region" description="Helical" evidence="1">
    <location>
        <begin position="192"/>
        <end position="211"/>
    </location>
</feature>
<dbReference type="AlphaFoldDB" id="A0A6V2F1C7"/>
<dbReference type="EMBL" id="HBNS01018367">
    <property type="protein sequence ID" value="CAE4606710.1"/>
    <property type="molecule type" value="Transcribed_RNA"/>
</dbReference>
<keyword evidence="1" id="KW-0472">Membrane</keyword>
<feature type="transmembrane region" description="Helical" evidence="1">
    <location>
        <begin position="136"/>
        <end position="155"/>
    </location>
</feature>
<name>A0A6V2F1C7_9STRA</name>
<reference evidence="3" key="1">
    <citation type="submission" date="2021-01" db="EMBL/GenBank/DDBJ databases">
        <authorList>
            <person name="Corre E."/>
            <person name="Pelletier E."/>
            <person name="Niang G."/>
            <person name="Scheremetjew M."/>
            <person name="Finn R."/>
            <person name="Kale V."/>
            <person name="Holt S."/>
            <person name="Cochrane G."/>
            <person name="Meng A."/>
            <person name="Brown T."/>
            <person name="Cohen L."/>
        </authorList>
    </citation>
    <scope>NUCLEOTIDE SEQUENCE</scope>
    <source>
        <strain evidence="3">GSO104</strain>
    </source>
</reference>
<keyword evidence="1" id="KW-0812">Transmembrane</keyword>
<sequence>MRLIPLLFGVILSSVHTWGASAAAASTAAVALKDYTGVASGLFNNMRTPAALVGGAVVPMGITSAPKIEETDSPKMKVMKRVSFILGVGSLMSQIVAITYSTVAINKLAELKYEPTEDVNELIASHYKLEWLGTNIHFLFGLFGFGILAIFKSYFKYGSRVGNVNACWSSAAMLFCISIVNQGIALGGGEQGITYGSNIFGITVNYLGLVLKYARGGVTPAISVGVVLFSIVPLMKLFSAEEEDGEKAKVE</sequence>
<feature type="transmembrane region" description="Helical" evidence="1">
    <location>
        <begin position="84"/>
        <end position="105"/>
    </location>
</feature>
<keyword evidence="2" id="KW-0732">Signal</keyword>
<evidence type="ECO:0000256" key="1">
    <source>
        <dbReference type="SAM" id="Phobius"/>
    </source>
</evidence>